<accession>A0ABZ0KEW1</accession>
<evidence type="ECO:0000313" key="2">
    <source>
        <dbReference type="EMBL" id="WOT36306.1"/>
    </source>
</evidence>
<organism evidence="2 3">
    <name type="scientific">Streptomyces coeruleorubidus</name>
    <dbReference type="NCBI Taxonomy" id="116188"/>
    <lineage>
        <taxon>Bacteria</taxon>
        <taxon>Bacillati</taxon>
        <taxon>Actinomycetota</taxon>
        <taxon>Actinomycetes</taxon>
        <taxon>Kitasatosporales</taxon>
        <taxon>Streptomycetaceae</taxon>
        <taxon>Streptomyces</taxon>
    </lineage>
</organism>
<keyword evidence="3" id="KW-1185">Reference proteome</keyword>
<dbReference type="EMBL" id="CP137524">
    <property type="protein sequence ID" value="WOT36306.1"/>
    <property type="molecule type" value="Genomic_DNA"/>
</dbReference>
<dbReference type="RefSeq" id="WP_317926406.1">
    <property type="nucleotide sequence ID" value="NZ_CP137524.1"/>
</dbReference>
<protein>
    <submittedName>
        <fullName evidence="2">Uncharacterized protein</fullName>
    </submittedName>
</protein>
<proteinExistence type="predicted"/>
<name>A0ABZ0KEW1_STRC4</name>
<gene>
    <name evidence="2" type="ORF">R5U08_20220</name>
</gene>
<reference evidence="2 3" key="1">
    <citation type="journal article" date="2021" name="J. Microbiol. Biotechnol.">
        <title>An Efficient Markerless Deletion System Suitable for the Industrial Strains of Streptomyces.</title>
        <authorList>
            <person name="Dong J."/>
            <person name="Wei J."/>
            <person name="Li H."/>
            <person name="Zhao S."/>
            <person name="Guan W."/>
        </authorList>
    </citation>
    <scope>NUCLEOTIDE SEQUENCE [LARGE SCALE GENOMIC DNA]</scope>
    <source>
        <strain evidence="2 3">CICC 11043</strain>
    </source>
</reference>
<sequence length="247" mass="27031">MGLFRRWRERRSGDEPPQRPAQGLAQGRGRSADDEYVLLRDGAGELEGLWIGDVRQADDAFIGAILDRHGLRDVVTTSRYRVVHNTFNDRGGVFVRFVGDETSAGAGDLPRRELVVGDRHCLVHEDFDTFSRDAAAGHVALLKTTIDAASASDLYPLYEALSEVFGDQAPQARAALRAPLQCATCLRTYPANLIHLRDMKRAGTPMAGTVSSADGARQVNRALLMTACLDCGGEVAVWVYNPHVLDR</sequence>
<evidence type="ECO:0000256" key="1">
    <source>
        <dbReference type="SAM" id="MobiDB-lite"/>
    </source>
</evidence>
<evidence type="ECO:0000313" key="3">
    <source>
        <dbReference type="Proteomes" id="UP001305002"/>
    </source>
</evidence>
<reference evidence="2 3" key="2">
    <citation type="journal article" date="2024" name="Microb. Biotechnol.">
        <title>The involvement of multiple ABC transporters in daunorubicin efflux in Streptomyces coeruleorubidus.</title>
        <authorList>
            <person name="Dong J."/>
            <person name="Ning J."/>
            <person name="Tian Y."/>
            <person name="Li H."/>
            <person name="Chen H."/>
            <person name="Guan W."/>
        </authorList>
    </citation>
    <scope>NUCLEOTIDE SEQUENCE [LARGE SCALE GENOMIC DNA]</scope>
    <source>
        <strain evidence="2 3">CICC 11043</strain>
    </source>
</reference>
<feature type="region of interest" description="Disordered" evidence="1">
    <location>
        <begin position="1"/>
        <end position="30"/>
    </location>
</feature>
<dbReference type="Proteomes" id="UP001305002">
    <property type="component" value="Chromosome"/>
</dbReference>